<dbReference type="EMBL" id="CAJVRC010000903">
    <property type="protein sequence ID" value="CAG8909786.1"/>
    <property type="molecule type" value="Genomic_DNA"/>
</dbReference>
<name>A0A9W4KJ52_9EURO</name>
<protein>
    <submittedName>
        <fullName evidence="2">Uncharacterized protein</fullName>
    </submittedName>
</protein>
<dbReference type="AlphaFoldDB" id="A0A9W4KJ52"/>
<accession>A0A9W4KJ52</accession>
<evidence type="ECO:0000313" key="2">
    <source>
        <dbReference type="EMBL" id="CAG8909786.1"/>
    </source>
</evidence>
<gene>
    <name evidence="2" type="ORF">PEGY_LOCUS10584</name>
</gene>
<feature type="region of interest" description="Disordered" evidence="1">
    <location>
        <begin position="24"/>
        <end position="48"/>
    </location>
</feature>
<evidence type="ECO:0000313" key="3">
    <source>
        <dbReference type="Proteomes" id="UP001154252"/>
    </source>
</evidence>
<dbReference type="Proteomes" id="UP001154252">
    <property type="component" value="Unassembled WGS sequence"/>
</dbReference>
<evidence type="ECO:0000256" key="1">
    <source>
        <dbReference type="SAM" id="MobiDB-lite"/>
    </source>
</evidence>
<dbReference type="OrthoDB" id="5596422at2759"/>
<reference evidence="2" key="1">
    <citation type="submission" date="2021-07" db="EMBL/GenBank/DDBJ databases">
        <authorList>
            <person name="Branca A.L. A."/>
        </authorList>
    </citation>
    <scope>NUCLEOTIDE SEQUENCE</scope>
</reference>
<proteinExistence type="predicted"/>
<comment type="caution">
    <text evidence="2">The sequence shown here is derived from an EMBL/GenBank/DDBJ whole genome shotgun (WGS) entry which is preliminary data.</text>
</comment>
<feature type="region of interest" description="Disordered" evidence="1">
    <location>
        <begin position="148"/>
        <end position="168"/>
    </location>
</feature>
<organism evidence="2 3">
    <name type="scientific">Penicillium egyptiacum</name>
    <dbReference type="NCBI Taxonomy" id="1303716"/>
    <lineage>
        <taxon>Eukaryota</taxon>
        <taxon>Fungi</taxon>
        <taxon>Dikarya</taxon>
        <taxon>Ascomycota</taxon>
        <taxon>Pezizomycotina</taxon>
        <taxon>Eurotiomycetes</taxon>
        <taxon>Eurotiomycetidae</taxon>
        <taxon>Eurotiales</taxon>
        <taxon>Aspergillaceae</taxon>
        <taxon>Penicillium</taxon>
    </lineage>
</organism>
<sequence length="576" mass="63287">MEETPTTPITVLKRRTPCITQIHRANSTSSSLSSMSYPQIPTRRSSLSTSVEYDSSELATSTRTPSLSDSLYNIDVVKIRQDHATASRGIRKTGLDANDDPFLDQTPCRRVDPRRGVMTASGYQLAPQLLVRWSSGSYGSVEPCISSKSASASGAMEPPDDSISKDKPRMDGARSLSNMLRPGSSGLLCPLELPVAFATMRSYAGWPCMGTDSMSVWTSVNVSVDVEPISLPETSTLAPLDIIILFDNLQQSSVSLLTSMVLASSVLASNLVVDSDRIAIAYVDGSSRNGFKPLLPLGFHSFETLRTALNEFSLRRLKKKMRRSSDVGNSIRQASRLFHSSPRAAFCHLVFVSACPPENLFVSGVDTAIGIHTISPQLRFPLGTENHPLGWHIFYDADADDPRSCEVHFMRKVSKVVRQLRTGLSPGALSDLKLFVEQGHACRFESAMEDCHLARLRPGETWIFKVKIGVPIEFYQETQLTEHPVLEDLIRQINSVIKAYSSEPAAQHVLSARLEHQHSLLPRPHSICLETHCTISRTPGVPPRPSNDYRKVSGLMSYELDDDAISISLGSASEIS</sequence>
<feature type="compositionally biased region" description="Polar residues" evidence="1">
    <location>
        <begin position="37"/>
        <end position="48"/>
    </location>
</feature>
<feature type="compositionally biased region" description="Low complexity" evidence="1">
    <location>
        <begin position="27"/>
        <end position="36"/>
    </location>
</feature>
<keyword evidence="3" id="KW-1185">Reference proteome</keyword>